<evidence type="ECO:0000256" key="3">
    <source>
        <dbReference type="ARBA" id="ARBA00022676"/>
    </source>
</evidence>
<dbReference type="EMBL" id="AOHZ01000018">
    <property type="protein sequence ID" value="ELY60623.1"/>
    <property type="molecule type" value="Genomic_DNA"/>
</dbReference>
<feature type="transmembrane region" description="Helical" evidence="8">
    <location>
        <begin position="83"/>
        <end position="101"/>
    </location>
</feature>
<evidence type="ECO:0000256" key="4">
    <source>
        <dbReference type="ARBA" id="ARBA00022679"/>
    </source>
</evidence>
<dbReference type="PANTHER" id="PTHR33908">
    <property type="entry name" value="MANNOSYLTRANSFERASE YKCB-RELATED"/>
    <property type="match status" value="1"/>
</dbReference>
<feature type="transmembrane region" description="Helical" evidence="8">
    <location>
        <begin position="256"/>
        <end position="279"/>
    </location>
</feature>
<dbReference type="GO" id="GO:0016763">
    <property type="term" value="F:pentosyltransferase activity"/>
    <property type="evidence" value="ECO:0007669"/>
    <property type="project" value="TreeGrafter"/>
</dbReference>
<reference evidence="9 10" key="1">
    <citation type="journal article" date="2014" name="PLoS Genet.">
        <title>Phylogenetically driven sequencing of extremely halophilic archaea reveals strategies for static and dynamic osmo-response.</title>
        <authorList>
            <person name="Becker E.A."/>
            <person name="Seitzer P.M."/>
            <person name="Tritt A."/>
            <person name="Larsen D."/>
            <person name="Krusor M."/>
            <person name="Yao A.I."/>
            <person name="Wu D."/>
            <person name="Madern D."/>
            <person name="Eisen J.A."/>
            <person name="Darling A.E."/>
            <person name="Facciotti M.T."/>
        </authorList>
    </citation>
    <scope>NUCLEOTIDE SEQUENCE [LARGE SCALE GENOMIC DNA]</scope>
    <source>
        <strain evidence="9 10">JCM 12255</strain>
    </source>
</reference>
<dbReference type="AlphaFoldDB" id="L9XIY5"/>
<feature type="transmembrane region" description="Helical" evidence="8">
    <location>
        <begin position="309"/>
        <end position="326"/>
    </location>
</feature>
<dbReference type="RefSeq" id="WP_007258124.1">
    <property type="nucleotide sequence ID" value="NZ_AOHZ01000018.1"/>
</dbReference>
<keyword evidence="10" id="KW-1185">Reference proteome</keyword>
<evidence type="ECO:0008006" key="11">
    <source>
        <dbReference type="Google" id="ProtNLM"/>
    </source>
</evidence>
<dbReference type="Proteomes" id="UP000011602">
    <property type="component" value="Unassembled WGS sequence"/>
</dbReference>
<proteinExistence type="predicted"/>
<keyword evidence="6 8" id="KW-1133">Transmembrane helix</keyword>
<feature type="transmembrane region" description="Helical" evidence="8">
    <location>
        <begin position="134"/>
        <end position="155"/>
    </location>
</feature>
<keyword evidence="4" id="KW-0808">Transferase</keyword>
<feature type="transmembrane region" description="Helical" evidence="8">
    <location>
        <begin position="456"/>
        <end position="479"/>
    </location>
</feature>
<dbReference type="PATRIC" id="fig|1227499.3.peg.837"/>
<dbReference type="GO" id="GO:0008610">
    <property type="term" value="P:lipid biosynthetic process"/>
    <property type="evidence" value="ECO:0007669"/>
    <property type="project" value="UniProtKB-ARBA"/>
</dbReference>
<comment type="subcellular location">
    <subcellularLocation>
        <location evidence="1">Cell membrane</location>
        <topology evidence="1">Multi-pass membrane protein</topology>
    </subcellularLocation>
</comment>
<feature type="transmembrane region" description="Helical" evidence="8">
    <location>
        <begin position="43"/>
        <end position="63"/>
    </location>
</feature>
<dbReference type="GO" id="GO:0005886">
    <property type="term" value="C:plasma membrane"/>
    <property type="evidence" value="ECO:0007669"/>
    <property type="project" value="UniProtKB-SubCell"/>
</dbReference>
<evidence type="ECO:0000313" key="9">
    <source>
        <dbReference type="EMBL" id="ELY60623.1"/>
    </source>
</evidence>
<evidence type="ECO:0000256" key="6">
    <source>
        <dbReference type="ARBA" id="ARBA00022989"/>
    </source>
</evidence>
<feature type="transmembrane region" description="Helical" evidence="8">
    <location>
        <begin position="426"/>
        <end position="444"/>
    </location>
</feature>
<dbReference type="InterPro" id="IPR050297">
    <property type="entry name" value="LipidA_mod_glycosyltrf_83"/>
</dbReference>
<evidence type="ECO:0000256" key="2">
    <source>
        <dbReference type="ARBA" id="ARBA00022475"/>
    </source>
</evidence>
<gene>
    <name evidence="9" type="ORF">C493_04081</name>
</gene>
<evidence type="ECO:0000256" key="1">
    <source>
        <dbReference type="ARBA" id="ARBA00004651"/>
    </source>
</evidence>
<keyword evidence="7 8" id="KW-0472">Membrane</keyword>
<keyword evidence="2" id="KW-1003">Cell membrane</keyword>
<feature type="transmembrane region" description="Helical" evidence="8">
    <location>
        <begin position="347"/>
        <end position="366"/>
    </location>
</feature>
<feature type="transmembrane region" description="Helical" evidence="8">
    <location>
        <begin position="107"/>
        <end position="127"/>
    </location>
</feature>
<comment type="caution">
    <text evidence="9">The sequence shown here is derived from an EMBL/GenBank/DDBJ whole genome shotgun (WGS) entry which is preliminary data.</text>
</comment>
<keyword evidence="3" id="KW-0328">Glycosyltransferase</keyword>
<evidence type="ECO:0000256" key="5">
    <source>
        <dbReference type="ARBA" id="ARBA00022692"/>
    </source>
</evidence>
<evidence type="ECO:0000256" key="8">
    <source>
        <dbReference type="SAM" id="Phobius"/>
    </source>
</evidence>
<organism evidence="9 10">
    <name type="scientific">Natronolimnohabitans innermongolicus JCM 12255</name>
    <dbReference type="NCBI Taxonomy" id="1227499"/>
    <lineage>
        <taxon>Archaea</taxon>
        <taxon>Methanobacteriati</taxon>
        <taxon>Methanobacteriota</taxon>
        <taxon>Stenosarchaea group</taxon>
        <taxon>Halobacteria</taxon>
        <taxon>Halobacteriales</taxon>
        <taxon>Natrialbaceae</taxon>
        <taxon>Natronolimnohabitans</taxon>
    </lineage>
</organism>
<feature type="transmembrane region" description="Helical" evidence="8">
    <location>
        <begin position="212"/>
        <end position="236"/>
    </location>
</feature>
<dbReference type="OrthoDB" id="110868at2157"/>
<evidence type="ECO:0000256" key="7">
    <source>
        <dbReference type="ARBA" id="ARBA00023136"/>
    </source>
</evidence>
<protein>
    <recommendedName>
        <fullName evidence="11">Glycosyltransferase RgtA/B/C/D-like domain-containing protein</fullName>
    </recommendedName>
</protein>
<dbReference type="eggNOG" id="arCOG03188">
    <property type="taxonomic scope" value="Archaea"/>
</dbReference>
<feature type="transmembrane region" description="Helical" evidence="8">
    <location>
        <begin position="20"/>
        <end position="37"/>
    </location>
</feature>
<dbReference type="PANTHER" id="PTHR33908:SF11">
    <property type="entry name" value="MEMBRANE PROTEIN"/>
    <property type="match status" value="1"/>
</dbReference>
<feature type="transmembrane region" description="Helical" evidence="8">
    <location>
        <begin position="286"/>
        <end position="303"/>
    </location>
</feature>
<feature type="transmembrane region" description="Helical" evidence="8">
    <location>
        <begin position="485"/>
        <end position="503"/>
    </location>
</feature>
<dbReference type="STRING" id="1227499.C493_04081"/>
<name>L9XIY5_9EURY</name>
<accession>L9XIY5</accession>
<feature type="transmembrane region" description="Helical" evidence="8">
    <location>
        <begin position="510"/>
        <end position="530"/>
    </location>
</feature>
<evidence type="ECO:0000313" key="10">
    <source>
        <dbReference type="Proteomes" id="UP000011602"/>
    </source>
</evidence>
<keyword evidence="5 8" id="KW-0812">Transmembrane</keyword>
<sequence>MVRNPVRTISEHRPFRLDTVAAIVGLLLALALLPLRLLASQIYLNTVPIVLGTACALYLVCLYQQQRSSGHEQLALPSRITMALPAVVLVGLSGLVALTVLEGSRTVRFFGLASVVGTLLIGQIVFATDDDLNVRLLLLQIIAFAFVFRFTALYATPGYVGIDVWTHMALTEQIASEGAVSGISHDKHYASPFYHLLVVASSLVFDVSLRTALYLSLGVAMPLSVLLVYASTNLLVPQRWATLATALFAIASHVSMWGLHLIPTSMGLVFFLGLLYALLRVMRIEYAVRDFSLLLLMSVAVILTHQVSTFIMLVLLLAAFVAQLVFEIGPLGLTRLDTSVFRTKKPVNLIGLVVFNFGLTIFVWSLTPYREQSFLATVLSFFSQTVEESAGFLNIASGTTADEEAEEGAAEAATTLLDQAVPYIDTLGFLLLLGATFVGCLYIVHRRRAEQSVFTLLLASAFMLVFVLGFPMFGIHTFIPTRWFAFLYGPMAILAAIGLQTLHRNLSPRLLFTVLLLFVLIYPGAMVMAAESNIDNPVFDNQHERLAYDESELAAAESIGAMTGSPDGSEIRPDQRLYTDHPYQTLITRSGAYSATFTATVPDGESADHEYTVYRSAASSEAVYFQDADGEGRIEQVSQDRLCGPDQATVYTNGDVTMCTPGPG</sequence>